<organism evidence="1 2">
    <name type="scientific">Sphingobium cyanobacteriorum</name>
    <dbReference type="NCBI Taxonomy" id="3063954"/>
    <lineage>
        <taxon>Bacteria</taxon>
        <taxon>Pseudomonadati</taxon>
        <taxon>Pseudomonadota</taxon>
        <taxon>Alphaproteobacteria</taxon>
        <taxon>Sphingomonadales</taxon>
        <taxon>Sphingomonadaceae</taxon>
        <taxon>Sphingobium</taxon>
    </lineage>
</organism>
<proteinExistence type="predicted"/>
<comment type="caution">
    <text evidence="1">The sequence shown here is derived from an EMBL/GenBank/DDBJ whole genome shotgun (WGS) entry which is preliminary data.</text>
</comment>
<keyword evidence="2" id="KW-1185">Reference proteome</keyword>
<sequence length="68" mass="7211">MDANLLDKGGETALLVPPGLLCDSRMSGNMPSAFADGGWLYGDDDRLAGPLPAHAAHFPIIQSKERCE</sequence>
<accession>A0ABT8ZQH1</accession>
<reference evidence="1" key="1">
    <citation type="submission" date="2023-07" db="EMBL/GenBank/DDBJ databases">
        <title>Bacterial whole genome sequence for Sphingobium sp. HBC34.</title>
        <authorList>
            <person name="Le V."/>
            <person name="Ko S.-R."/>
            <person name="Ahn C.-Y."/>
            <person name="Oh H.-M."/>
        </authorList>
    </citation>
    <scope>NUCLEOTIDE SEQUENCE</scope>
    <source>
        <strain evidence="1">HBC34</strain>
    </source>
</reference>
<protein>
    <submittedName>
        <fullName evidence="1">Uncharacterized protein</fullName>
    </submittedName>
</protein>
<dbReference type="EMBL" id="JAUQOM010000011">
    <property type="protein sequence ID" value="MDO7836794.1"/>
    <property type="molecule type" value="Genomic_DNA"/>
</dbReference>
<evidence type="ECO:0000313" key="1">
    <source>
        <dbReference type="EMBL" id="MDO7836794.1"/>
    </source>
</evidence>
<gene>
    <name evidence="1" type="ORF">Q4610_17235</name>
</gene>
<evidence type="ECO:0000313" key="2">
    <source>
        <dbReference type="Proteomes" id="UP001176471"/>
    </source>
</evidence>
<dbReference type="RefSeq" id="WP_304537210.1">
    <property type="nucleotide sequence ID" value="NZ_JAUQOM010000011.1"/>
</dbReference>
<name>A0ABT8ZQH1_9SPHN</name>
<dbReference type="Proteomes" id="UP001176471">
    <property type="component" value="Unassembled WGS sequence"/>
</dbReference>